<dbReference type="Proteomes" id="UP001433508">
    <property type="component" value="Unassembled WGS sequence"/>
</dbReference>
<protein>
    <submittedName>
        <fullName evidence="1">NADPH-cytochrome P450 reductase</fullName>
    </submittedName>
</protein>
<organism evidence="1 2">
    <name type="scientific">Lipomyces kononenkoae</name>
    <name type="common">Yeast</name>
    <dbReference type="NCBI Taxonomy" id="34357"/>
    <lineage>
        <taxon>Eukaryota</taxon>
        <taxon>Fungi</taxon>
        <taxon>Dikarya</taxon>
        <taxon>Ascomycota</taxon>
        <taxon>Saccharomycotina</taxon>
        <taxon>Lipomycetes</taxon>
        <taxon>Lipomycetales</taxon>
        <taxon>Lipomycetaceae</taxon>
        <taxon>Lipomyces</taxon>
    </lineage>
</organism>
<evidence type="ECO:0000313" key="1">
    <source>
        <dbReference type="EMBL" id="KAK9236447.1"/>
    </source>
</evidence>
<evidence type="ECO:0000313" key="2">
    <source>
        <dbReference type="Proteomes" id="UP001433508"/>
    </source>
</evidence>
<name>A0ACC3SXV1_LIPKO</name>
<reference evidence="2" key="1">
    <citation type="journal article" date="2024" name="Front. Bioeng. Biotechnol.">
        <title>Genome-scale model development and genomic sequencing of the oleaginous clade Lipomyces.</title>
        <authorList>
            <person name="Czajka J.J."/>
            <person name="Han Y."/>
            <person name="Kim J."/>
            <person name="Mondo S.J."/>
            <person name="Hofstad B.A."/>
            <person name="Robles A."/>
            <person name="Haridas S."/>
            <person name="Riley R."/>
            <person name="LaButti K."/>
            <person name="Pangilinan J."/>
            <person name="Andreopoulos W."/>
            <person name="Lipzen A."/>
            <person name="Yan J."/>
            <person name="Wang M."/>
            <person name="Ng V."/>
            <person name="Grigoriev I.V."/>
            <person name="Spatafora J.W."/>
            <person name="Magnuson J.K."/>
            <person name="Baker S.E."/>
            <person name="Pomraning K.R."/>
        </authorList>
    </citation>
    <scope>NUCLEOTIDE SEQUENCE [LARGE SCALE GENOMIC DNA]</scope>
    <source>
        <strain evidence="2">CBS 7786</strain>
    </source>
</reference>
<sequence length="547" mass="60373">MANLDPIDTIVYLILLTVSFIYLAKFTFATPEKSAYESLRDDPTSTINYGVNDFVESLRTSGKTFVIFYGSQTGTAEGFANALSKEGSQRFGLKTAVVDLSDFNISCLRNFPEGIFATFIMATYGEGEPTDNAVAFYQSVMEMAESASDEKPLDALRYACFGLGNRAYEHYNATMYGIDAALQILGARRIGEAGEGDDAGSIEDDFLSWKESMWSDLSKELSLQETEMMYQPLFSVEELASSNNTEPPDEGAINAQSTNLIRITKSHELFNSHHRNCLHVEFDLGGTGMNYETGDHLAIWPIDLSVFGLKDKLSISININAVDQTAPKVQFPCHTTYDAVIRFYLEICAPVSRQLILSLAPFAPDEDSKAAAIGLGNSRQLFHTRFTSNYYNIAQALQSLTPLPWANVPFSLLLESIPRLQPRYYSISSSYFLQPKQPSITCVVESVSCGDGGSFKGLNTNHLLWLTSKIGGPASTNNNDLLEYPITKVRNNADSNCTVPIYVPAYIRHSKFRLPKTSKQPIIMVGPGTGVAPFRAFIQERDVAAPI</sequence>
<keyword evidence="2" id="KW-1185">Reference proteome</keyword>
<accession>A0ACC3SXV1</accession>
<proteinExistence type="predicted"/>
<comment type="caution">
    <text evidence="1">The sequence shown here is derived from an EMBL/GenBank/DDBJ whole genome shotgun (WGS) entry which is preliminary data.</text>
</comment>
<gene>
    <name evidence="1" type="ORF">V1525DRAFT_444330</name>
</gene>
<dbReference type="EMBL" id="MU971387">
    <property type="protein sequence ID" value="KAK9236447.1"/>
    <property type="molecule type" value="Genomic_DNA"/>
</dbReference>